<name>A0A0U4AJ97_9BACT</name>
<dbReference type="Proteomes" id="UP000059542">
    <property type="component" value="Chromosome"/>
</dbReference>
<organism evidence="1 2">
    <name type="scientific">Hymenobacter sedentarius</name>
    <dbReference type="NCBI Taxonomy" id="1411621"/>
    <lineage>
        <taxon>Bacteria</taxon>
        <taxon>Pseudomonadati</taxon>
        <taxon>Bacteroidota</taxon>
        <taxon>Cytophagia</taxon>
        <taxon>Cytophagales</taxon>
        <taxon>Hymenobacteraceae</taxon>
        <taxon>Hymenobacter</taxon>
    </lineage>
</organism>
<gene>
    <name evidence="1" type="ORF">AUC43_00210</name>
</gene>
<evidence type="ECO:0000313" key="1">
    <source>
        <dbReference type="EMBL" id="ALW83664.1"/>
    </source>
</evidence>
<keyword evidence="2" id="KW-1185">Reference proteome</keyword>
<reference evidence="1 2" key="1">
    <citation type="submission" date="2015-12" db="EMBL/GenBank/DDBJ databases">
        <authorList>
            <person name="Shamseldin A."/>
            <person name="Moawad H."/>
            <person name="Abd El-Rahim W.M."/>
            <person name="Sadowsky M.J."/>
        </authorList>
    </citation>
    <scope>NUCLEOTIDE SEQUENCE [LARGE SCALE GENOMIC DNA]</scope>
    <source>
        <strain evidence="1 2">DG5B</strain>
    </source>
</reference>
<proteinExistence type="predicted"/>
<accession>A0A0U4AJ97</accession>
<sequence length="71" mass="8311">MLRCALHDKRRKGVSQDYFYKVKAYQSPSRRQLPQLNIIHQRCKELNHLHTQIAQTQEALLVSEQGFCEGA</sequence>
<evidence type="ECO:0000313" key="2">
    <source>
        <dbReference type="Proteomes" id="UP000059542"/>
    </source>
</evidence>
<dbReference type="KEGG" id="hyg:AUC43_00210"/>
<dbReference type="EMBL" id="CP013909">
    <property type="protein sequence ID" value="ALW83664.1"/>
    <property type="molecule type" value="Genomic_DNA"/>
</dbReference>
<protein>
    <submittedName>
        <fullName evidence="1">Uncharacterized protein</fullName>
    </submittedName>
</protein>
<dbReference type="AlphaFoldDB" id="A0A0U4AJ97"/>